<dbReference type="HOGENOM" id="CLU_070581_0_0_7"/>
<protein>
    <submittedName>
        <fullName evidence="3">FHA domain containing protein</fullName>
    </submittedName>
</protein>
<gene>
    <name evidence="3" type="ordered locus">Adeh_2553</name>
</gene>
<dbReference type="EMBL" id="CP000251">
    <property type="protein sequence ID" value="ABC82323.1"/>
    <property type="molecule type" value="Genomic_DNA"/>
</dbReference>
<evidence type="ECO:0000256" key="1">
    <source>
        <dbReference type="SAM" id="MobiDB-lite"/>
    </source>
</evidence>
<dbReference type="Proteomes" id="UP000001935">
    <property type="component" value="Chromosome"/>
</dbReference>
<dbReference type="AlphaFoldDB" id="Q2IKZ4"/>
<feature type="domain" description="FHA" evidence="2">
    <location>
        <begin position="258"/>
        <end position="302"/>
    </location>
</feature>
<dbReference type="InterPro" id="IPR000253">
    <property type="entry name" value="FHA_dom"/>
</dbReference>
<name>Q2IKZ4_ANADE</name>
<dbReference type="Gene3D" id="2.60.200.20">
    <property type="match status" value="2"/>
</dbReference>
<reference evidence="3 4" key="1">
    <citation type="submission" date="2006-01" db="EMBL/GenBank/DDBJ databases">
        <title>Complete sequence of Anaeromyxobacter dehalogenans 2CP-C.</title>
        <authorList>
            <consortium name="US DOE Joint Genome Institute"/>
            <person name="Copeland A."/>
            <person name="Lucas S."/>
            <person name="Lapidus A."/>
            <person name="Barry K."/>
            <person name="Detter J.C."/>
            <person name="Glavina T."/>
            <person name="Hammon N."/>
            <person name="Israni S."/>
            <person name="Pitluck S."/>
            <person name="Brettin T."/>
            <person name="Bruce D."/>
            <person name="Han C."/>
            <person name="Tapia R."/>
            <person name="Gilna P."/>
            <person name="Kiss H."/>
            <person name="Schmutz J."/>
            <person name="Larimer F."/>
            <person name="Land M."/>
            <person name="Kyrpides N."/>
            <person name="Anderson I."/>
            <person name="Sanford R.A."/>
            <person name="Ritalahti K.M."/>
            <person name="Thomas H.S."/>
            <person name="Kirby J.R."/>
            <person name="Zhulin I.B."/>
            <person name="Loeffler F.E."/>
            <person name="Richardson P."/>
        </authorList>
    </citation>
    <scope>NUCLEOTIDE SEQUENCE [LARGE SCALE GENOMIC DNA]</scope>
    <source>
        <strain evidence="3 4">2CP-C</strain>
    </source>
</reference>
<dbReference type="PANTHER" id="PTHR23308">
    <property type="entry name" value="NUCLEAR INHIBITOR OF PROTEIN PHOSPHATASE-1"/>
    <property type="match status" value="1"/>
</dbReference>
<dbReference type="SMART" id="SM00240">
    <property type="entry name" value="FHA"/>
    <property type="match status" value="2"/>
</dbReference>
<evidence type="ECO:0000259" key="2">
    <source>
        <dbReference type="PROSITE" id="PS50006"/>
    </source>
</evidence>
<dbReference type="CDD" id="cd00060">
    <property type="entry name" value="FHA"/>
    <property type="match status" value="2"/>
</dbReference>
<dbReference type="STRING" id="290397.Adeh_2553"/>
<proteinExistence type="predicted"/>
<feature type="domain" description="FHA" evidence="2">
    <location>
        <begin position="135"/>
        <end position="193"/>
    </location>
</feature>
<dbReference type="InterPro" id="IPR008984">
    <property type="entry name" value="SMAD_FHA_dom_sf"/>
</dbReference>
<feature type="region of interest" description="Disordered" evidence="1">
    <location>
        <begin position="101"/>
        <end position="121"/>
    </location>
</feature>
<evidence type="ECO:0000313" key="3">
    <source>
        <dbReference type="EMBL" id="ABC82323.1"/>
    </source>
</evidence>
<organism evidence="3 4">
    <name type="scientific">Anaeromyxobacter dehalogenans (strain 2CP-C)</name>
    <dbReference type="NCBI Taxonomy" id="290397"/>
    <lineage>
        <taxon>Bacteria</taxon>
        <taxon>Pseudomonadati</taxon>
        <taxon>Myxococcota</taxon>
        <taxon>Myxococcia</taxon>
        <taxon>Myxococcales</taxon>
        <taxon>Cystobacterineae</taxon>
        <taxon>Anaeromyxobacteraceae</taxon>
        <taxon>Anaeromyxobacter</taxon>
    </lineage>
</organism>
<accession>Q2IKZ4</accession>
<dbReference type="SUPFAM" id="SSF49879">
    <property type="entry name" value="SMAD/FHA domain"/>
    <property type="match status" value="2"/>
</dbReference>
<dbReference type="InterPro" id="IPR025874">
    <property type="entry name" value="DZR"/>
</dbReference>
<evidence type="ECO:0000313" key="4">
    <source>
        <dbReference type="Proteomes" id="UP000001935"/>
    </source>
</evidence>
<dbReference type="Pfam" id="PF00498">
    <property type="entry name" value="FHA"/>
    <property type="match status" value="2"/>
</dbReference>
<sequence>MVARRAPRRTSARPAFLVPALTHGDGRGGMRRMARDAACPRCGRENGTAVAFCQECGLPLRAPGPAAEPPAGGGRRCGGCGAGLEPEDRFCARCGTAAAPRPGDPHAAPTASGIAGPPPPSFRLAAVRTDGLPGAEYGVPAPEAVCGRTEGEIRIPDDLTISPRHACFRVQGAALRVEDLGSANGTFVRIRRPHRLAVGEEIRVGRQLLRLEPLPRPPPAVHGVRSWGAPDPGCRFRLSQLLEGGGQGEIVPLLEGENAIGREAGRISFPADRYVSARHARIDVRGDAVTLVDLGSSNGTFVRISAPTEIAPGDQLLLGAQLLRVEA</sequence>
<dbReference type="Pfam" id="PF12773">
    <property type="entry name" value="DZR"/>
    <property type="match status" value="1"/>
</dbReference>
<dbReference type="PROSITE" id="PS50006">
    <property type="entry name" value="FHA_DOMAIN"/>
    <property type="match status" value="2"/>
</dbReference>
<dbReference type="eggNOG" id="COG1716">
    <property type="taxonomic scope" value="Bacteria"/>
</dbReference>
<dbReference type="KEGG" id="ade:Adeh_2553"/>
<dbReference type="InterPro" id="IPR050923">
    <property type="entry name" value="Cell_Proc_Reg/RNA_Proc"/>
</dbReference>